<feature type="compositionally biased region" description="Basic residues" evidence="1">
    <location>
        <begin position="93"/>
        <end position="103"/>
    </location>
</feature>
<dbReference type="AlphaFoldDB" id="A0A060W5R3"/>
<dbReference type="PaxDb" id="8022-A0A060W5R3"/>
<reference evidence="2" key="1">
    <citation type="journal article" date="2014" name="Nat. Commun.">
        <title>The rainbow trout genome provides novel insights into evolution after whole-genome duplication in vertebrates.</title>
        <authorList>
            <person name="Berthelot C."/>
            <person name="Brunet F."/>
            <person name="Chalopin D."/>
            <person name="Juanchich A."/>
            <person name="Bernard M."/>
            <person name="Noel B."/>
            <person name="Bento P."/>
            <person name="Da Silva C."/>
            <person name="Labadie K."/>
            <person name="Alberti A."/>
            <person name="Aury J.M."/>
            <person name="Louis A."/>
            <person name="Dehais P."/>
            <person name="Bardou P."/>
            <person name="Montfort J."/>
            <person name="Klopp C."/>
            <person name="Cabau C."/>
            <person name="Gaspin C."/>
            <person name="Thorgaard G.H."/>
            <person name="Boussaha M."/>
            <person name="Quillet E."/>
            <person name="Guyomard R."/>
            <person name="Galiana D."/>
            <person name="Bobe J."/>
            <person name="Volff J.N."/>
            <person name="Genet C."/>
            <person name="Wincker P."/>
            <person name="Jaillon O."/>
            <person name="Roest Crollius H."/>
            <person name="Guiguen Y."/>
        </authorList>
    </citation>
    <scope>NUCLEOTIDE SEQUENCE [LARGE SCALE GENOMIC DNA]</scope>
</reference>
<protein>
    <submittedName>
        <fullName evidence="2">Uncharacterized protein</fullName>
    </submittedName>
</protein>
<gene>
    <name evidence="2" type="ORF">GSONMT00067192001</name>
</gene>
<evidence type="ECO:0000313" key="2">
    <source>
        <dbReference type="EMBL" id="CDQ62432.1"/>
    </source>
</evidence>
<name>A0A060W5R3_ONCMY</name>
<organism evidence="2 3">
    <name type="scientific">Oncorhynchus mykiss</name>
    <name type="common">Rainbow trout</name>
    <name type="synonym">Salmo gairdneri</name>
    <dbReference type="NCBI Taxonomy" id="8022"/>
    <lineage>
        <taxon>Eukaryota</taxon>
        <taxon>Metazoa</taxon>
        <taxon>Chordata</taxon>
        <taxon>Craniata</taxon>
        <taxon>Vertebrata</taxon>
        <taxon>Euteleostomi</taxon>
        <taxon>Actinopterygii</taxon>
        <taxon>Neopterygii</taxon>
        <taxon>Teleostei</taxon>
        <taxon>Protacanthopterygii</taxon>
        <taxon>Salmoniformes</taxon>
        <taxon>Salmonidae</taxon>
        <taxon>Salmoninae</taxon>
        <taxon>Oncorhynchus</taxon>
    </lineage>
</organism>
<sequence>MQRGRGRLIIFFNDNQQNRKERANQRNVQPYDKEDENKSRERAKKDASSQMETTVGGGKQEIESESKPSDRKRKHTAEFAEGVAPAEGTGKPPSRKLEKKRRWSQTGESSESDAQGDMPSKLRKTSEDDMVESDGKDLQVKGEEEEEKMEDFLLKAKRTRKKKHKERVKIREEVIPLRVLSKKDWLKQEYMTLQKRSMGALKTCLTKFHHKGAGGKMDTSLQQTCKCLY</sequence>
<feature type="compositionally biased region" description="Polar residues" evidence="1">
    <location>
        <begin position="104"/>
        <end position="113"/>
    </location>
</feature>
<dbReference type="Proteomes" id="UP000193380">
    <property type="component" value="Unassembled WGS sequence"/>
</dbReference>
<feature type="compositionally biased region" description="Basic and acidic residues" evidence="1">
    <location>
        <begin position="60"/>
        <end position="69"/>
    </location>
</feature>
<feature type="region of interest" description="Disordered" evidence="1">
    <location>
        <begin position="1"/>
        <end position="148"/>
    </location>
</feature>
<dbReference type="EMBL" id="FR904407">
    <property type="protein sequence ID" value="CDQ62432.1"/>
    <property type="molecule type" value="Genomic_DNA"/>
</dbReference>
<feature type="compositionally biased region" description="Basic and acidic residues" evidence="1">
    <location>
        <begin position="31"/>
        <end position="47"/>
    </location>
</feature>
<proteinExistence type="predicted"/>
<evidence type="ECO:0000256" key="1">
    <source>
        <dbReference type="SAM" id="MobiDB-lite"/>
    </source>
</evidence>
<evidence type="ECO:0000313" key="3">
    <source>
        <dbReference type="Proteomes" id="UP000193380"/>
    </source>
</evidence>
<dbReference type="STRING" id="8022.A0A060W5R3"/>
<reference evidence="2" key="2">
    <citation type="submission" date="2014-03" db="EMBL/GenBank/DDBJ databases">
        <authorList>
            <person name="Genoscope - CEA"/>
        </authorList>
    </citation>
    <scope>NUCLEOTIDE SEQUENCE</scope>
</reference>
<feature type="compositionally biased region" description="Basic and acidic residues" evidence="1">
    <location>
        <begin position="133"/>
        <end position="142"/>
    </location>
</feature>
<accession>A0A060W5R3</accession>